<dbReference type="EMBL" id="JAUDCG010000036">
    <property type="protein sequence ID" value="MDM8157639.1"/>
    <property type="molecule type" value="Genomic_DNA"/>
</dbReference>
<proteinExistence type="predicted"/>
<comment type="caution">
    <text evidence="3">The sequence shown here is derived from an EMBL/GenBank/DDBJ whole genome shotgun (WGS) entry which is preliminary data.</text>
</comment>
<reference evidence="4" key="1">
    <citation type="submission" date="2023-06" db="EMBL/GenBank/DDBJ databases">
        <title>Identification and characterization of horizontal gene transfer across gut microbiota members of farm animals based on homology search.</title>
        <authorList>
            <person name="Zeman M."/>
            <person name="Kubasova T."/>
            <person name="Jahodarova E."/>
            <person name="Nykrynova M."/>
            <person name="Rychlik I."/>
        </authorList>
    </citation>
    <scope>NUCLEOTIDE SEQUENCE [LARGE SCALE GENOMIC DNA]</scope>
    <source>
        <strain evidence="4">ET39</strain>
    </source>
</reference>
<dbReference type="Proteomes" id="UP001529340">
    <property type="component" value="Unassembled WGS sequence"/>
</dbReference>
<protein>
    <submittedName>
        <fullName evidence="3">DegV family protein</fullName>
    </submittedName>
</protein>
<sequence>MKKDYVIMSDNMGDLPQSYYEEHQIPIMYLSYTMEGETFDETHRQSNEAFYRCMREGALPTTSQITPNEAREHFLKQLRSGKDVLCLSFSSGLSGTYNSCALAAQQLREEGYHIEVIDTLCASLGQGLLLYKAVELKEKGADFDEVRDWVLQNRLNICHVVVADDLYHLMRGGRISRSTAVVGSMLSIKPLIQMNDEGKLIPTGKSHGRKKGLRALVNMMGEQMGSRRDENDIFMICHADCEADAKQLAQMVQEAYGIENYLINYIGPVIGSHTGPDTLALFYLGDQRMSSR</sequence>
<name>A0ABT7UDD3_9FIRM</name>
<dbReference type="NCBIfam" id="TIGR00762">
    <property type="entry name" value="DegV"/>
    <property type="match status" value="1"/>
</dbReference>
<evidence type="ECO:0000256" key="2">
    <source>
        <dbReference type="ARBA" id="ARBA00023121"/>
    </source>
</evidence>
<dbReference type="PANTHER" id="PTHR33434:SF3">
    <property type="entry name" value="DEGV DOMAIN-CONTAINING PROTEIN YITS"/>
    <property type="match status" value="1"/>
</dbReference>
<reference evidence="3 4" key="2">
    <citation type="submission" date="2023-06" db="EMBL/GenBank/DDBJ databases">
        <title>Identification and characterization of horizontal gene transfer across gut microbiota members of farm animals based on homology search.</title>
        <authorList>
            <person name="Schwarzerova J."/>
            <person name="Nykrynova M."/>
            <person name="Jureckova K."/>
            <person name="Cejkova D."/>
            <person name="Rychlik I."/>
        </authorList>
    </citation>
    <scope>NUCLEOTIDE SEQUENCE [LARGE SCALE GENOMIC DNA]</scope>
    <source>
        <strain evidence="3 4">ET39</strain>
    </source>
</reference>
<evidence type="ECO:0000313" key="4">
    <source>
        <dbReference type="Proteomes" id="UP001529340"/>
    </source>
</evidence>
<comment type="function">
    <text evidence="1">May bind long-chain fatty acids, such as palmitate, and may play a role in lipid transport or fatty acid metabolism.</text>
</comment>
<evidence type="ECO:0000256" key="1">
    <source>
        <dbReference type="ARBA" id="ARBA00003238"/>
    </source>
</evidence>
<dbReference type="SUPFAM" id="SSF82549">
    <property type="entry name" value="DAK1/DegV-like"/>
    <property type="match status" value="1"/>
</dbReference>
<dbReference type="RefSeq" id="WP_289608084.1">
    <property type="nucleotide sequence ID" value="NZ_JAUDCG010000036.1"/>
</dbReference>
<organism evidence="3 4">
    <name type="scientific">Amedibacillus dolichus</name>
    <dbReference type="NCBI Taxonomy" id="31971"/>
    <lineage>
        <taxon>Bacteria</taxon>
        <taxon>Bacillati</taxon>
        <taxon>Bacillota</taxon>
        <taxon>Erysipelotrichia</taxon>
        <taxon>Erysipelotrichales</taxon>
        <taxon>Erysipelotrichaceae</taxon>
        <taxon>Amedibacillus</taxon>
    </lineage>
</organism>
<dbReference type="Pfam" id="PF02645">
    <property type="entry name" value="DegV"/>
    <property type="match status" value="1"/>
</dbReference>
<keyword evidence="4" id="KW-1185">Reference proteome</keyword>
<dbReference type="PROSITE" id="PS51482">
    <property type="entry name" value="DEGV"/>
    <property type="match status" value="1"/>
</dbReference>
<evidence type="ECO:0000313" key="3">
    <source>
        <dbReference type="EMBL" id="MDM8157639.1"/>
    </source>
</evidence>
<dbReference type="InterPro" id="IPR050270">
    <property type="entry name" value="DegV_domain_contain"/>
</dbReference>
<dbReference type="PANTHER" id="PTHR33434">
    <property type="entry name" value="DEGV DOMAIN-CONTAINING PROTEIN DR_1986-RELATED"/>
    <property type="match status" value="1"/>
</dbReference>
<gene>
    <name evidence="3" type="ORF">QUV96_08315</name>
</gene>
<reference evidence="3 4" key="3">
    <citation type="submission" date="2023-06" db="EMBL/GenBank/DDBJ databases">
        <authorList>
            <person name="Zeman M."/>
            <person name="Kubasova T."/>
            <person name="Jahodarova E."/>
            <person name="Nykrynova M."/>
            <person name="Rychlik I."/>
        </authorList>
    </citation>
    <scope>NUCLEOTIDE SEQUENCE [LARGE SCALE GENOMIC DNA]</scope>
    <source>
        <strain evidence="3 4">ET39</strain>
    </source>
</reference>
<keyword evidence="2" id="KW-0446">Lipid-binding</keyword>
<dbReference type="Gene3D" id="3.30.1180.10">
    <property type="match status" value="1"/>
</dbReference>
<dbReference type="InterPro" id="IPR003797">
    <property type="entry name" value="DegV"/>
</dbReference>
<dbReference type="Gene3D" id="2.20.28.50">
    <property type="entry name" value="degv family protein"/>
    <property type="match status" value="1"/>
</dbReference>
<dbReference type="Gene3D" id="3.40.50.10440">
    <property type="entry name" value="Dihydroxyacetone kinase, domain 1"/>
    <property type="match status" value="1"/>
</dbReference>
<dbReference type="InterPro" id="IPR043168">
    <property type="entry name" value="DegV_C"/>
</dbReference>
<accession>A0ABT7UDD3</accession>